<evidence type="ECO:0000256" key="2">
    <source>
        <dbReference type="ARBA" id="ARBA00022741"/>
    </source>
</evidence>
<dbReference type="Gene3D" id="3.40.50.300">
    <property type="entry name" value="P-loop containing nucleotide triphosphate hydrolases"/>
    <property type="match status" value="1"/>
</dbReference>
<evidence type="ECO:0000256" key="3">
    <source>
        <dbReference type="ARBA" id="ARBA00022840"/>
    </source>
</evidence>
<dbReference type="PANTHER" id="PTHR42734">
    <property type="entry name" value="METAL TRANSPORT SYSTEM ATP-BINDING PROTEIN TM_0124-RELATED"/>
    <property type="match status" value="1"/>
</dbReference>
<dbReference type="OrthoDB" id="9789994at2"/>
<dbReference type="SMART" id="SM00382">
    <property type="entry name" value="AAA"/>
    <property type="match status" value="1"/>
</dbReference>
<evidence type="ECO:0000313" key="6">
    <source>
        <dbReference type="Proteomes" id="UP000199695"/>
    </source>
</evidence>
<dbReference type="GO" id="GO:0005524">
    <property type="term" value="F:ATP binding"/>
    <property type="evidence" value="ECO:0007669"/>
    <property type="project" value="UniProtKB-KW"/>
</dbReference>
<reference evidence="5 6" key="1">
    <citation type="submission" date="2016-10" db="EMBL/GenBank/DDBJ databases">
        <authorList>
            <person name="de Groot N.N."/>
        </authorList>
    </citation>
    <scope>NUCLEOTIDE SEQUENCE [LARGE SCALE GENOMIC DNA]</scope>
    <source>
        <strain evidence="5 6">DSM 46701</strain>
    </source>
</reference>
<gene>
    <name evidence="5" type="ORF">SAMN05444955_103233</name>
</gene>
<organism evidence="5 6">
    <name type="scientific">Lihuaxuella thermophila</name>
    <dbReference type="NCBI Taxonomy" id="1173111"/>
    <lineage>
        <taxon>Bacteria</taxon>
        <taxon>Bacillati</taxon>
        <taxon>Bacillota</taxon>
        <taxon>Bacilli</taxon>
        <taxon>Bacillales</taxon>
        <taxon>Thermoactinomycetaceae</taxon>
        <taxon>Lihuaxuella</taxon>
    </lineage>
</organism>
<feature type="domain" description="ABC transporter" evidence="4">
    <location>
        <begin position="3"/>
        <end position="242"/>
    </location>
</feature>
<dbReference type="STRING" id="1173111.SAMN05444955_103233"/>
<sequence length="266" mass="30060">MVIDLQNVSFQREKRMILKDVTWRVQAGEHWCLAGLNGSGKTTLLNLINGYIWPTTGSISVLGKKFGECDLRELRRQIGWVSTSLQERLHGHELAERIVLSGKFASIGLYEQPDQTDVGQAAALLSFLGCEELRKRTYATLSQGERQKVLIARALMASPRLLILDEPCTGLDLIAREQVLSMIRKITEQPDAPTLIYVTHHIEEILPCFTHTLLLKNGEVYTTGRTPEVLTTERLSHFYETPVEIQQKSGRYWISLGDCAKIPMIK</sequence>
<evidence type="ECO:0000259" key="4">
    <source>
        <dbReference type="PROSITE" id="PS50893"/>
    </source>
</evidence>
<keyword evidence="6" id="KW-1185">Reference proteome</keyword>
<dbReference type="InterPro" id="IPR003439">
    <property type="entry name" value="ABC_transporter-like_ATP-bd"/>
</dbReference>
<protein>
    <submittedName>
        <fullName evidence="5">Iron complex transport system ATP-binding protein</fullName>
    </submittedName>
</protein>
<dbReference type="PROSITE" id="PS00211">
    <property type="entry name" value="ABC_TRANSPORTER_1"/>
    <property type="match status" value="1"/>
</dbReference>
<accession>A0A1H8CFZ0</accession>
<proteinExistence type="predicted"/>
<keyword evidence="1" id="KW-0813">Transport</keyword>
<dbReference type="InterPro" id="IPR027417">
    <property type="entry name" value="P-loop_NTPase"/>
</dbReference>
<dbReference type="InterPro" id="IPR050153">
    <property type="entry name" value="Metal_Ion_Import_ABC"/>
</dbReference>
<evidence type="ECO:0000313" key="5">
    <source>
        <dbReference type="EMBL" id="SEM93198.1"/>
    </source>
</evidence>
<keyword evidence="2" id="KW-0547">Nucleotide-binding</keyword>
<dbReference type="InterPro" id="IPR003593">
    <property type="entry name" value="AAA+_ATPase"/>
</dbReference>
<dbReference type="Pfam" id="PF00005">
    <property type="entry name" value="ABC_tran"/>
    <property type="match status" value="1"/>
</dbReference>
<evidence type="ECO:0000256" key="1">
    <source>
        <dbReference type="ARBA" id="ARBA00022448"/>
    </source>
</evidence>
<dbReference type="RefSeq" id="WP_089965837.1">
    <property type="nucleotide sequence ID" value="NZ_FOCQ01000003.1"/>
</dbReference>
<dbReference type="InterPro" id="IPR017871">
    <property type="entry name" value="ABC_transporter-like_CS"/>
</dbReference>
<dbReference type="PROSITE" id="PS50893">
    <property type="entry name" value="ABC_TRANSPORTER_2"/>
    <property type="match status" value="1"/>
</dbReference>
<dbReference type="AlphaFoldDB" id="A0A1H8CFZ0"/>
<dbReference type="EMBL" id="FOCQ01000003">
    <property type="protein sequence ID" value="SEM93198.1"/>
    <property type="molecule type" value="Genomic_DNA"/>
</dbReference>
<dbReference type="GO" id="GO:0016887">
    <property type="term" value="F:ATP hydrolysis activity"/>
    <property type="evidence" value="ECO:0007669"/>
    <property type="project" value="InterPro"/>
</dbReference>
<name>A0A1H8CFZ0_9BACL</name>
<keyword evidence="3 5" id="KW-0067">ATP-binding</keyword>
<dbReference type="Proteomes" id="UP000199695">
    <property type="component" value="Unassembled WGS sequence"/>
</dbReference>
<dbReference type="SUPFAM" id="SSF52540">
    <property type="entry name" value="P-loop containing nucleoside triphosphate hydrolases"/>
    <property type="match status" value="1"/>
</dbReference>